<dbReference type="Gene3D" id="3.40.50.720">
    <property type="entry name" value="NAD(P)-binding Rossmann-like Domain"/>
    <property type="match status" value="1"/>
</dbReference>
<dbReference type="EC" id="5.1.3.2" evidence="5 10"/>
<comment type="catalytic activity">
    <reaction evidence="1 10">
        <text>UDP-alpha-D-glucose = UDP-alpha-D-galactose</text>
        <dbReference type="Rhea" id="RHEA:22168"/>
        <dbReference type="ChEBI" id="CHEBI:58885"/>
        <dbReference type="ChEBI" id="CHEBI:66914"/>
        <dbReference type="EC" id="5.1.3.2"/>
    </reaction>
</comment>
<dbReference type="CDD" id="cd05247">
    <property type="entry name" value="UDP_G4E_1_SDR_e"/>
    <property type="match status" value="1"/>
</dbReference>
<evidence type="ECO:0000256" key="7">
    <source>
        <dbReference type="ARBA" id="ARBA00023027"/>
    </source>
</evidence>
<comment type="similarity">
    <text evidence="4 10">Belongs to the NAD(P)-dependent epimerase/dehydratase family.</text>
</comment>
<dbReference type="OrthoDB" id="9801785at2"/>
<evidence type="ECO:0000256" key="4">
    <source>
        <dbReference type="ARBA" id="ARBA00007637"/>
    </source>
</evidence>
<evidence type="ECO:0000313" key="12">
    <source>
        <dbReference type="EMBL" id="ARO14030.1"/>
    </source>
</evidence>
<keyword evidence="8" id="KW-0299">Galactose metabolism</keyword>
<proteinExistence type="inferred from homology"/>
<dbReference type="UniPathway" id="UPA00214"/>
<dbReference type="InterPro" id="IPR001509">
    <property type="entry name" value="Epimerase_deHydtase"/>
</dbReference>
<dbReference type="RefSeq" id="WP_085787219.1">
    <property type="nucleotide sequence ID" value="NZ_CP019937.1"/>
</dbReference>
<evidence type="ECO:0000256" key="6">
    <source>
        <dbReference type="ARBA" id="ARBA00018569"/>
    </source>
</evidence>
<dbReference type="NCBIfam" id="TIGR01179">
    <property type="entry name" value="galE"/>
    <property type="match status" value="1"/>
</dbReference>
<dbReference type="PANTHER" id="PTHR43725">
    <property type="entry name" value="UDP-GLUCOSE 4-EPIMERASE"/>
    <property type="match status" value="1"/>
</dbReference>
<dbReference type="GO" id="GO:0005829">
    <property type="term" value="C:cytosol"/>
    <property type="evidence" value="ECO:0007669"/>
    <property type="project" value="TreeGrafter"/>
</dbReference>
<evidence type="ECO:0000256" key="10">
    <source>
        <dbReference type="RuleBase" id="RU366046"/>
    </source>
</evidence>
<keyword evidence="7 10" id="KW-0520">NAD</keyword>
<keyword evidence="10" id="KW-0119">Carbohydrate metabolism</keyword>
<sequence>MRVLVTGGAGYIGSHTLVELAAMGYEACVVDSYANSSPVALDRVREITNGHIEAHDVDIRDTAALTAVATAFKPDAVIHFAGLKAVGESRTRPVDYYDVNVAGTLSLLRAMEAAGCGKIVFSSSATVYGEPQSLPMTEDHPLAPTNVYGATKFTAEQALTAWAEAAPGRTSILLRYFNPVGAHDSGRIGEDPKGIPNNLMPFLAQVATGRREKLAIFGDDYATIDGTGVRDYIHVVDLARAHVAALNFNQDGAEAFNIGTGTGYSVKEMLGAFSATVGRDLPAEIHPRRAGDVAEMRADATKAANVLGWTAEFGLKDMTDSVWKWQSANPMGYGDQD</sequence>
<evidence type="ECO:0000313" key="13">
    <source>
        <dbReference type="Proteomes" id="UP000242447"/>
    </source>
</evidence>
<keyword evidence="13" id="KW-1185">Reference proteome</keyword>
<name>A0A1W6NY59_9RHOB</name>
<comment type="subunit">
    <text evidence="10">Homodimer.</text>
</comment>
<evidence type="ECO:0000256" key="1">
    <source>
        <dbReference type="ARBA" id="ARBA00000083"/>
    </source>
</evidence>
<evidence type="ECO:0000256" key="9">
    <source>
        <dbReference type="ARBA" id="ARBA00023235"/>
    </source>
</evidence>
<comment type="cofactor">
    <cofactor evidence="2 10">
        <name>NAD(+)</name>
        <dbReference type="ChEBI" id="CHEBI:57540"/>
    </cofactor>
</comment>
<organism evidence="12 13">
    <name type="scientific">Ketogulonicigenium robustum</name>
    <dbReference type="NCBI Taxonomy" id="92947"/>
    <lineage>
        <taxon>Bacteria</taxon>
        <taxon>Pseudomonadati</taxon>
        <taxon>Pseudomonadota</taxon>
        <taxon>Alphaproteobacteria</taxon>
        <taxon>Rhodobacterales</taxon>
        <taxon>Roseobacteraceae</taxon>
        <taxon>Ketogulonicigenium</taxon>
    </lineage>
</organism>
<evidence type="ECO:0000256" key="5">
    <source>
        <dbReference type="ARBA" id="ARBA00013189"/>
    </source>
</evidence>
<dbReference type="PANTHER" id="PTHR43725:SF47">
    <property type="entry name" value="UDP-GLUCOSE 4-EPIMERASE"/>
    <property type="match status" value="1"/>
</dbReference>
<evidence type="ECO:0000256" key="3">
    <source>
        <dbReference type="ARBA" id="ARBA00004947"/>
    </source>
</evidence>
<dbReference type="KEGG" id="kro:BVG79_00678"/>
<dbReference type="GO" id="GO:0003978">
    <property type="term" value="F:UDP-glucose 4-epimerase activity"/>
    <property type="evidence" value="ECO:0007669"/>
    <property type="project" value="UniProtKB-UniRule"/>
</dbReference>
<dbReference type="Proteomes" id="UP000242447">
    <property type="component" value="Chromosome"/>
</dbReference>
<reference evidence="12 13" key="1">
    <citation type="submission" date="2017-02" db="EMBL/GenBank/DDBJ databases">
        <title>Ketogulonicigenium robustum SPU B003 Genome sequencing and assembly.</title>
        <authorList>
            <person name="Li Y."/>
            <person name="Liu L."/>
            <person name="Wang C."/>
            <person name="Zhang M."/>
            <person name="Zhang T."/>
            <person name="Zhang Y."/>
        </authorList>
    </citation>
    <scope>NUCLEOTIDE SEQUENCE [LARGE SCALE GENOMIC DNA]</scope>
    <source>
        <strain evidence="12 13">SPU_B003</strain>
    </source>
</reference>
<dbReference type="InterPro" id="IPR005886">
    <property type="entry name" value="UDP_G4E"/>
</dbReference>
<dbReference type="STRING" id="92947.BVG79_00678"/>
<dbReference type="AlphaFoldDB" id="A0A1W6NY59"/>
<gene>
    <name evidence="12" type="primary">galE</name>
    <name evidence="12" type="ORF">BVG79_00678</name>
</gene>
<evidence type="ECO:0000256" key="8">
    <source>
        <dbReference type="ARBA" id="ARBA00023144"/>
    </source>
</evidence>
<dbReference type="InterPro" id="IPR036291">
    <property type="entry name" value="NAD(P)-bd_dom_sf"/>
</dbReference>
<evidence type="ECO:0000256" key="2">
    <source>
        <dbReference type="ARBA" id="ARBA00001911"/>
    </source>
</evidence>
<evidence type="ECO:0000259" key="11">
    <source>
        <dbReference type="Pfam" id="PF01370"/>
    </source>
</evidence>
<dbReference type="Gene3D" id="3.90.25.10">
    <property type="entry name" value="UDP-galactose 4-epimerase, domain 1"/>
    <property type="match status" value="1"/>
</dbReference>
<protein>
    <recommendedName>
        <fullName evidence="6 10">UDP-glucose 4-epimerase</fullName>
        <ecNumber evidence="5 10">5.1.3.2</ecNumber>
    </recommendedName>
</protein>
<feature type="domain" description="NAD-dependent epimerase/dehydratase" evidence="11">
    <location>
        <begin position="3"/>
        <end position="259"/>
    </location>
</feature>
<keyword evidence="9 10" id="KW-0413">Isomerase</keyword>
<accession>A0A1W6NY59</accession>
<comment type="pathway">
    <text evidence="3 10">Carbohydrate metabolism; galactose metabolism.</text>
</comment>
<dbReference type="SUPFAM" id="SSF51735">
    <property type="entry name" value="NAD(P)-binding Rossmann-fold domains"/>
    <property type="match status" value="1"/>
</dbReference>
<dbReference type="EMBL" id="CP019937">
    <property type="protein sequence ID" value="ARO14030.1"/>
    <property type="molecule type" value="Genomic_DNA"/>
</dbReference>
<dbReference type="Pfam" id="PF01370">
    <property type="entry name" value="Epimerase"/>
    <property type="match status" value="1"/>
</dbReference>
<dbReference type="GO" id="GO:0006012">
    <property type="term" value="P:galactose metabolic process"/>
    <property type="evidence" value="ECO:0007669"/>
    <property type="project" value="UniProtKB-UniPathway"/>
</dbReference>